<dbReference type="Gene3D" id="1.20.58.2200">
    <property type="match status" value="1"/>
</dbReference>
<organism evidence="4 5">
    <name type="scientific">Candidatus Accumulibacter aalborgensis</name>
    <dbReference type="NCBI Taxonomy" id="1860102"/>
    <lineage>
        <taxon>Bacteria</taxon>
        <taxon>Pseudomonadati</taxon>
        <taxon>Pseudomonadota</taxon>
        <taxon>Betaproteobacteria</taxon>
        <taxon>Candidatus Accumulibacter</taxon>
    </lineage>
</organism>
<evidence type="ECO:0000256" key="2">
    <source>
        <dbReference type="SAM" id="SignalP"/>
    </source>
</evidence>
<dbReference type="NCBIfam" id="TIGR03505">
    <property type="entry name" value="FimV_core"/>
    <property type="match status" value="1"/>
</dbReference>
<reference evidence="4 5" key="1">
    <citation type="submission" date="2016-06" db="EMBL/GenBank/DDBJ databases">
        <authorList>
            <person name="Kjaerup R.B."/>
            <person name="Dalgaard T.S."/>
            <person name="Juul-Madsen H.R."/>
        </authorList>
    </citation>
    <scope>NUCLEOTIDE SEQUENCE [LARGE SCALE GENOMIC DNA]</scope>
    <source>
        <strain evidence="4">3</strain>
    </source>
</reference>
<evidence type="ECO:0000313" key="5">
    <source>
        <dbReference type="Proteomes" id="UP000199169"/>
    </source>
</evidence>
<feature type="compositionally biased region" description="Basic and acidic residues" evidence="1">
    <location>
        <begin position="401"/>
        <end position="410"/>
    </location>
</feature>
<gene>
    <name evidence="4" type="ORF">ACCAA_350038</name>
</gene>
<feature type="compositionally biased region" description="Low complexity" evidence="1">
    <location>
        <begin position="440"/>
        <end position="456"/>
    </location>
</feature>
<dbReference type="NCBIfam" id="TIGR03504">
    <property type="entry name" value="FimV_Cterm"/>
    <property type="match status" value="1"/>
</dbReference>
<dbReference type="Proteomes" id="UP000199169">
    <property type="component" value="Unassembled WGS sequence"/>
</dbReference>
<protein>
    <recommendedName>
        <fullName evidence="3">FimV N-terminal domain-containing protein</fullName>
    </recommendedName>
</protein>
<proteinExistence type="predicted"/>
<accession>A0A1A8XN68</accession>
<evidence type="ECO:0000256" key="1">
    <source>
        <dbReference type="SAM" id="MobiDB-lite"/>
    </source>
</evidence>
<dbReference type="InterPro" id="IPR020012">
    <property type="entry name" value="LysM_FimV"/>
</dbReference>
<name>A0A1A8XN68_9PROT</name>
<dbReference type="InterPro" id="IPR057840">
    <property type="entry name" value="FimV_N"/>
</dbReference>
<feature type="compositionally biased region" description="Polar residues" evidence="1">
    <location>
        <begin position="564"/>
        <end position="580"/>
    </location>
</feature>
<feature type="region of interest" description="Disordered" evidence="1">
    <location>
        <begin position="389"/>
        <end position="495"/>
    </location>
</feature>
<feature type="region of interest" description="Disordered" evidence="1">
    <location>
        <begin position="858"/>
        <end position="881"/>
    </location>
</feature>
<dbReference type="STRING" id="1860102.ACCAA_350038"/>
<evidence type="ECO:0000259" key="3">
    <source>
        <dbReference type="Pfam" id="PF25800"/>
    </source>
</evidence>
<sequence>MAKKIHHTTKNPRLRTSAWAVASALVVAALPLAADAAGLGKVTVLSALGQPLRAEVEVFASREELAGMKAQLASQDAFRQAGVEYAPTLLGIAFTVGKRPNGQTILRLSSDKPINDPFIDLLLELNWATGRVVREYTFLLDPVEFAAKTAAATAPAVARPVAALPASGEARAGDRPVRVERYNKSRGSEQAPQTADGGGTYEVRRGETLGKIASELRPDGVSLDQMLVGLFQANQDAFDRGNMNRLKAGRILAVPDKASLGAIPRDEASRMVIAQSSDWGGYRRKLAAVAADAPVVDEAARQQAGGKITARVADKASPSVEPKDQLKVSKTELPGGKPVVATAKRTDEDLIAKEKALKDANERLASLERNVAELQRLVELKSQSLADLEKQSAAKGVPAVEAKKSVEDTRTPPVAPIVAPVSTPAAPPGRSEASPPAVPLPAATPVEKPAEQAPEVKPAEAKPEPKPEEPKPEVKEEAPKPAEVPKAKIVVPPPAPEEPGFLEELLTRTPVLLGAAGILALLAAYWFSRRRHRSESERSLESTSTLAPQGESVLVANSVFRSTGGQSVDTSHSMAQTDFSQAGPGSIDTDDVDPVAEADVYMAYGRDAQAEEILLEAKQKEPQRYAIHLKLLEIYLSRRDARPFDTLATELFAATGGVGADWEKAAAMGLQMDPRSRLYGATEIITPSSPDVEATIIVPKESAASLQDTVSKPGQLSQMAAAAAVANVLSGPSEEGRVAAAAAAEPIELAGLDFDLGLGHAEPVARAAAEDAYLETTLSFPSPAPGETLDFDLAASLPLPSAPPIRPVPPADDLDDLPPRGDIEAPEITILVAPGSLPGALSDDTGLDFEFDLGAEWPTDPEVEKRETAEARAPAPTEPDELVDVGSAAGDALEFDVTLTESTILGESMQHPSYDMSSISLDLADVDGLSPAAARVTGDSPDLSFDAEQEDTLVNPGFPAEQTDAELNAALRSDMGDMDLVAEPEISSSEELATKLDLAKAYEEMGDLEGARELLQEVLKDGDAAQREAALAILAGLRE</sequence>
<feature type="region of interest" description="Disordered" evidence="1">
    <location>
        <begin position="564"/>
        <end position="590"/>
    </location>
</feature>
<evidence type="ECO:0000313" key="4">
    <source>
        <dbReference type="EMBL" id="SBT06619.1"/>
    </source>
</evidence>
<feature type="compositionally biased region" description="Basic and acidic residues" evidence="1">
    <location>
        <begin position="457"/>
        <end position="486"/>
    </location>
</feature>
<dbReference type="InterPro" id="IPR020011">
    <property type="entry name" value="FimV_C"/>
</dbReference>
<feature type="domain" description="FimV N-terminal" evidence="3">
    <location>
        <begin position="37"/>
        <end position="142"/>
    </location>
</feature>
<feature type="chain" id="PRO_5008381622" description="FimV N-terminal domain-containing protein" evidence="2">
    <location>
        <begin position="37"/>
        <end position="1039"/>
    </location>
</feature>
<dbReference type="CDD" id="cd00118">
    <property type="entry name" value="LysM"/>
    <property type="match status" value="1"/>
</dbReference>
<dbReference type="Pfam" id="PF25800">
    <property type="entry name" value="FimV_N"/>
    <property type="match status" value="1"/>
</dbReference>
<dbReference type="AlphaFoldDB" id="A0A1A8XN68"/>
<dbReference type="InterPro" id="IPR018392">
    <property type="entry name" value="LysM"/>
</dbReference>
<feature type="signal peptide" evidence="2">
    <location>
        <begin position="1"/>
        <end position="36"/>
    </location>
</feature>
<dbReference type="InterPro" id="IPR036779">
    <property type="entry name" value="LysM_dom_sf"/>
</dbReference>
<feature type="region of interest" description="Disordered" evidence="1">
    <location>
        <begin position="181"/>
        <end position="202"/>
    </location>
</feature>
<keyword evidence="2" id="KW-0732">Signal</keyword>
<dbReference type="InterPro" id="IPR038440">
    <property type="entry name" value="FimV_C_sf"/>
</dbReference>
<dbReference type="EMBL" id="FLQX01000111">
    <property type="protein sequence ID" value="SBT06619.1"/>
    <property type="molecule type" value="Genomic_DNA"/>
</dbReference>
<keyword evidence="5" id="KW-1185">Reference proteome</keyword>
<dbReference type="Gene3D" id="3.10.350.10">
    <property type="entry name" value="LysM domain"/>
    <property type="match status" value="1"/>
</dbReference>